<sequence>MGAVTDLVLTANPLEVSLQAAAPSPKTFLRLARCQFALGSTTPALSILRAVIALEPTNAPALQLWSKIFFLEGHLKNFEGAKVKMEWAHARLALDKCLKGIEGEGGEILTEWWLWRVELELELARAGTPRARTLRPSAFDAPRLNLLLDVLTSRGLVLFLSVRLPQALQHVQSALCGDLGHEPAQRLCKRIKDIERVKEEEGNLAGFTATFLARMRCS</sequence>
<accession>A0AAD7IPS4</accession>
<dbReference type="AlphaFoldDB" id="A0AAD7IPS4"/>
<proteinExistence type="predicted"/>
<name>A0AAD7IPS4_9AGAR</name>
<reference evidence="1" key="1">
    <citation type="submission" date="2023-03" db="EMBL/GenBank/DDBJ databases">
        <title>Massive genome expansion in bonnet fungi (Mycena s.s.) driven by repeated elements and novel gene families across ecological guilds.</title>
        <authorList>
            <consortium name="Lawrence Berkeley National Laboratory"/>
            <person name="Harder C.B."/>
            <person name="Miyauchi S."/>
            <person name="Viragh M."/>
            <person name="Kuo A."/>
            <person name="Thoen E."/>
            <person name="Andreopoulos B."/>
            <person name="Lu D."/>
            <person name="Skrede I."/>
            <person name="Drula E."/>
            <person name="Henrissat B."/>
            <person name="Morin E."/>
            <person name="Kohler A."/>
            <person name="Barry K."/>
            <person name="LaButti K."/>
            <person name="Morin E."/>
            <person name="Salamov A."/>
            <person name="Lipzen A."/>
            <person name="Mereny Z."/>
            <person name="Hegedus B."/>
            <person name="Baldrian P."/>
            <person name="Stursova M."/>
            <person name="Weitz H."/>
            <person name="Taylor A."/>
            <person name="Grigoriev I.V."/>
            <person name="Nagy L.G."/>
            <person name="Martin F."/>
            <person name="Kauserud H."/>
        </authorList>
    </citation>
    <scope>NUCLEOTIDE SEQUENCE</scope>
    <source>
        <strain evidence="1">CBHHK188m</strain>
    </source>
</reference>
<dbReference type="InterPro" id="IPR011990">
    <property type="entry name" value="TPR-like_helical_dom_sf"/>
</dbReference>
<dbReference type="SUPFAM" id="SSF48452">
    <property type="entry name" value="TPR-like"/>
    <property type="match status" value="1"/>
</dbReference>
<evidence type="ECO:0000313" key="1">
    <source>
        <dbReference type="EMBL" id="KAJ7746186.1"/>
    </source>
</evidence>
<gene>
    <name evidence="1" type="ORF">DFH07DRAFT_1063059</name>
</gene>
<organism evidence="1 2">
    <name type="scientific">Mycena maculata</name>
    <dbReference type="NCBI Taxonomy" id="230809"/>
    <lineage>
        <taxon>Eukaryota</taxon>
        <taxon>Fungi</taxon>
        <taxon>Dikarya</taxon>
        <taxon>Basidiomycota</taxon>
        <taxon>Agaricomycotina</taxon>
        <taxon>Agaricomycetes</taxon>
        <taxon>Agaricomycetidae</taxon>
        <taxon>Agaricales</taxon>
        <taxon>Marasmiineae</taxon>
        <taxon>Mycenaceae</taxon>
        <taxon>Mycena</taxon>
    </lineage>
</organism>
<dbReference type="Proteomes" id="UP001215280">
    <property type="component" value="Unassembled WGS sequence"/>
</dbReference>
<comment type="caution">
    <text evidence="1">The sequence shown here is derived from an EMBL/GenBank/DDBJ whole genome shotgun (WGS) entry which is preliminary data.</text>
</comment>
<dbReference type="Gene3D" id="1.25.40.10">
    <property type="entry name" value="Tetratricopeptide repeat domain"/>
    <property type="match status" value="1"/>
</dbReference>
<keyword evidence="2" id="KW-1185">Reference proteome</keyword>
<protein>
    <submittedName>
        <fullName evidence="1">Uncharacterized protein</fullName>
    </submittedName>
</protein>
<evidence type="ECO:0000313" key="2">
    <source>
        <dbReference type="Proteomes" id="UP001215280"/>
    </source>
</evidence>
<dbReference type="EMBL" id="JARJLG010000099">
    <property type="protein sequence ID" value="KAJ7746186.1"/>
    <property type="molecule type" value="Genomic_DNA"/>
</dbReference>